<proteinExistence type="predicted"/>
<keyword evidence="2" id="KW-1185">Reference proteome</keyword>
<reference evidence="1" key="1">
    <citation type="submission" date="2021-08" db="EMBL/GenBank/DDBJ databases">
        <title>Novel anaerobic bacterium isolated from sea squirt in East Sea, Republic of Korea.</title>
        <authorList>
            <person name="Nguyen T.H."/>
            <person name="Li Z."/>
            <person name="Lee Y.-J."/>
            <person name="Ko J."/>
            <person name="Kim S.-G."/>
        </authorList>
    </citation>
    <scope>NUCLEOTIDE SEQUENCE</scope>
    <source>
        <strain evidence="1">KCTC 25031</strain>
    </source>
</reference>
<protein>
    <submittedName>
        <fullName evidence="1">TatD family hydrolase</fullName>
    </submittedName>
</protein>
<organism evidence="1 2">
    <name type="scientific">Halosquirtibacter laminarini</name>
    <dbReference type="NCBI Taxonomy" id="3374600"/>
    <lineage>
        <taxon>Bacteria</taxon>
        <taxon>Pseudomonadati</taxon>
        <taxon>Bacteroidota</taxon>
        <taxon>Bacteroidia</taxon>
        <taxon>Marinilabiliales</taxon>
        <taxon>Prolixibacteraceae</taxon>
        <taxon>Halosquirtibacter</taxon>
    </lineage>
</organism>
<gene>
    <name evidence="1" type="ORF">K4L44_10600</name>
</gene>
<dbReference type="Proteomes" id="UP000826212">
    <property type="component" value="Chromosome"/>
</dbReference>
<accession>A0AC61NC18</accession>
<sequence length="218" mass="25237">MDCILIDIHTHHAINTEERDILTLSSYSIYDTIDESSYFSLGIHPWDIDNHVTDCALFLIQNRIHSPNCIAIGEIGLDYVKNKNREAQMYLFKSLLEMANKNEMPVLLHVVKAYHDLLRFKSLNSTPWIIHAFKPKGSIMKSLENMNIYFSLGVREILWASKMDTLQLVPLDRLFLETDNSENDILSVYELYSAKSGIAVNSLKKIIFENFYKIFTVK</sequence>
<evidence type="ECO:0000313" key="2">
    <source>
        <dbReference type="Proteomes" id="UP000826212"/>
    </source>
</evidence>
<evidence type="ECO:0000313" key="1">
    <source>
        <dbReference type="EMBL" id="QZE13038.1"/>
    </source>
</evidence>
<name>A0AC61NC18_9BACT</name>
<keyword evidence="1" id="KW-0378">Hydrolase</keyword>
<dbReference type="EMBL" id="CP081303">
    <property type="protein sequence ID" value="QZE13038.1"/>
    <property type="molecule type" value="Genomic_DNA"/>
</dbReference>